<keyword evidence="3" id="KW-1185">Reference proteome</keyword>
<protein>
    <recommendedName>
        <fullName evidence="4">Peptidase E</fullName>
    </recommendedName>
</protein>
<dbReference type="AlphaFoldDB" id="A0A850NDG4"/>
<evidence type="ECO:0000256" key="1">
    <source>
        <dbReference type="SAM" id="SignalP"/>
    </source>
</evidence>
<dbReference type="EMBL" id="WYET01000005">
    <property type="protein sequence ID" value="NVN19191.1"/>
    <property type="molecule type" value="Genomic_DNA"/>
</dbReference>
<feature type="signal peptide" evidence="1">
    <location>
        <begin position="1"/>
        <end position="27"/>
    </location>
</feature>
<reference evidence="2 3" key="1">
    <citation type="submission" date="2020-01" db="EMBL/GenBank/DDBJ databases">
        <title>Draft Genome Analysis of Muricauda sp. HICW Isolated from coastal seawater of PR China.</title>
        <authorList>
            <person name="Chen M.-X."/>
        </authorList>
    </citation>
    <scope>NUCLEOTIDE SEQUENCE [LARGE SCALE GENOMIC DNA]</scope>
    <source>
        <strain evidence="2 3">HICW</strain>
    </source>
</reference>
<accession>A0A850NDG4</accession>
<dbReference type="RefSeq" id="WP_176620814.1">
    <property type="nucleotide sequence ID" value="NZ_WYET01000005.1"/>
</dbReference>
<keyword evidence="1" id="KW-0732">Signal</keyword>
<evidence type="ECO:0000313" key="2">
    <source>
        <dbReference type="EMBL" id="NVN19191.1"/>
    </source>
</evidence>
<dbReference type="InterPro" id="IPR046525">
    <property type="entry name" value="DUF6702"/>
</dbReference>
<comment type="caution">
    <text evidence="2">The sequence shown here is derived from an EMBL/GenBank/DDBJ whole genome shotgun (WGS) entry which is preliminary data.</text>
</comment>
<name>A0A850NDG4_9FLAO</name>
<evidence type="ECO:0008006" key="4">
    <source>
        <dbReference type="Google" id="ProtNLM"/>
    </source>
</evidence>
<dbReference type="Proteomes" id="UP000558089">
    <property type="component" value="Unassembled WGS sequence"/>
</dbReference>
<feature type="chain" id="PRO_5032509481" description="Peptidase E" evidence="1">
    <location>
        <begin position="28"/>
        <end position="172"/>
    </location>
</feature>
<sequence>MMTLKKGRMAFLPLVMLLLLSFSSAHKYYVSVTNIAYSKDDSAFQITSRVFIDDLDKLLKERYDIEAKLATPKESKLADEYIEKYFRTKFAIELDGKPVQYNFLGKRYDNDMVICYLEIPKVKLSETKSMTIQNEVLMDLFDDQQNIVHVKWNGNKKSFMLIRQNNKGMLNL</sequence>
<proteinExistence type="predicted"/>
<organism evidence="2 3">
    <name type="scientific">Flagellimonas chongwuensis</name>
    <dbReference type="NCBI Taxonomy" id="2697365"/>
    <lineage>
        <taxon>Bacteria</taxon>
        <taxon>Pseudomonadati</taxon>
        <taxon>Bacteroidota</taxon>
        <taxon>Flavobacteriia</taxon>
        <taxon>Flavobacteriales</taxon>
        <taxon>Flavobacteriaceae</taxon>
        <taxon>Flagellimonas</taxon>
    </lineage>
</organism>
<gene>
    <name evidence="2" type="ORF">GUA46_12650</name>
</gene>
<dbReference type="Pfam" id="PF20420">
    <property type="entry name" value="DUF6702"/>
    <property type="match status" value="1"/>
</dbReference>
<evidence type="ECO:0000313" key="3">
    <source>
        <dbReference type="Proteomes" id="UP000558089"/>
    </source>
</evidence>